<accession>A0A1G1WB90</accession>
<evidence type="ECO:0000313" key="1">
    <source>
        <dbReference type="EMBL" id="OGY24949.1"/>
    </source>
</evidence>
<proteinExistence type="predicted"/>
<protein>
    <submittedName>
        <fullName evidence="1">Uncharacterized protein</fullName>
    </submittedName>
</protein>
<dbReference type="AlphaFoldDB" id="A0A1G1WB90"/>
<name>A0A1G1WB90_9BACT</name>
<organism evidence="1 2">
    <name type="scientific">Candidatus Woykebacteria bacterium RBG_13_40_7b</name>
    <dbReference type="NCBI Taxonomy" id="1802594"/>
    <lineage>
        <taxon>Bacteria</taxon>
        <taxon>Candidatus Woykeibacteriota</taxon>
    </lineage>
</organism>
<comment type="caution">
    <text evidence="1">The sequence shown here is derived from an EMBL/GenBank/DDBJ whole genome shotgun (WGS) entry which is preliminary data.</text>
</comment>
<dbReference type="Proteomes" id="UP000177103">
    <property type="component" value="Unassembled WGS sequence"/>
</dbReference>
<sequence length="78" mass="8855">MTYKNSECVRVELVEPDGFVYTKLRRKGLIKKTVRKAIDILSQDYLGLGAPITIDGMRESGRSATRIEAGQVLRVTWR</sequence>
<evidence type="ECO:0000313" key="2">
    <source>
        <dbReference type="Proteomes" id="UP000177103"/>
    </source>
</evidence>
<reference evidence="1 2" key="1">
    <citation type="journal article" date="2016" name="Nat. Commun.">
        <title>Thousands of microbial genomes shed light on interconnected biogeochemical processes in an aquifer system.</title>
        <authorList>
            <person name="Anantharaman K."/>
            <person name="Brown C.T."/>
            <person name="Hug L.A."/>
            <person name="Sharon I."/>
            <person name="Castelle C.J."/>
            <person name="Probst A.J."/>
            <person name="Thomas B.C."/>
            <person name="Singh A."/>
            <person name="Wilkins M.J."/>
            <person name="Karaoz U."/>
            <person name="Brodie E.L."/>
            <person name="Williams K.H."/>
            <person name="Hubbard S.S."/>
            <person name="Banfield J.F."/>
        </authorList>
    </citation>
    <scope>NUCLEOTIDE SEQUENCE [LARGE SCALE GENOMIC DNA]</scope>
</reference>
<dbReference type="EMBL" id="MHCQ01000005">
    <property type="protein sequence ID" value="OGY24949.1"/>
    <property type="molecule type" value="Genomic_DNA"/>
</dbReference>
<gene>
    <name evidence="1" type="ORF">A2Y57_02375</name>
</gene>